<feature type="repeat" description="NHL" evidence="3">
    <location>
        <begin position="181"/>
        <end position="211"/>
    </location>
</feature>
<dbReference type="InterPro" id="IPR013517">
    <property type="entry name" value="FG-GAP"/>
</dbReference>
<comment type="caution">
    <text evidence="5">The sequence shown here is derived from an EMBL/GenBank/DDBJ whole genome shotgun (WGS) entry which is preliminary data.</text>
</comment>
<dbReference type="Gene3D" id="2.130.10.130">
    <property type="entry name" value="Integrin alpha, N-terminal"/>
    <property type="match status" value="3"/>
</dbReference>
<gene>
    <name evidence="5" type="ORF">CSC78_14520</name>
</gene>
<evidence type="ECO:0000256" key="2">
    <source>
        <dbReference type="ARBA" id="ARBA00022737"/>
    </source>
</evidence>
<dbReference type="Pfam" id="PF13517">
    <property type="entry name" value="FG-GAP_3"/>
    <property type="match status" value="3"/>
</dbReference>
<dbReference type="Pfam" id="PF25021">
    <property type="entry name" value="TEN_NHL"/>
    <property type="match status" value="2"/>
</dbReference>
<dbReference type="PANTHER" id="PTHR46388">
    <property type="entry name" value="NHL REPEAT-CONTAINING PROTEIN 2"/>
    <property type="match status" value="1"/>
</dbReference>
<dbReference type="SUPFAM" id="SSF63829">
    <property type="entry name" value="Calcium-dependent phosphotriesterase"/>
    <property type="match status" value="1"/>
</dbReference>
<dbReference type="InterPro" id="IPR056822">
    <property type="entry name" value="TEN_NHL"/>
</dbReference>
<dbReference type="Proteomes" id="UP000781710">
    <property type="component" value="Unassembled WGS sequence"/>
</dbReference>
<dbReference type="EMBL" id="PDWW01000023">
    <property type="protein sequence ID" value="KAF1723804.1"/>
    <property type="molecule type" value="Genomic_DNA"/>
</dbReference>
<dbReference type="InterPro" id="IPR028994">
    <property type="entry name" value="Integrin_alpha_N"/>
</dbReference>
<evidence type="ECO:0000256" key="3">
    <source>
        <dbReference type="PROSITE-ProRule" id="PRU00504"/>
    </source>
</evidence>
<feature type="domain" description="Teneurin NHL" evidence="4">
    <location>
        <begin position="227"/>
        <end position="296"/>
    </location>
</feature>
<dbReference type="Pfam" id="PF01436">
    <property type="entry name" value="NHL"/>
    <property type="match status" value="2"/>
</dbReference>
<dbReference type="PROSITE" id="PS51125">
    <property type="entry name" value="NHL"/>
    <property type="match status" value="1"/>
</dbReference>
<name>A0ABQ6ZEE9_9GAMM</name>
<accession>A0ABQ6ZEE9</accession>
<organism evidence="5 6">
    <name type="scientific">Pseudoxanthomonas japonensis</name>
    <dbReference type="NCBI Taxonomy" id="69284"/>
    <lineage>
        <taxon>Bacteria</taxon>
        <taxon>Pseudomonadati</taxon>
        <taxon>Pseudomonadota</taxon>
        <taxon>Gammaproteobacteria</taxon>
        <taxon>Lysobacterales</taxon>
        <taxon>Lysobacteraceae</taxon>
        <taxon>Pseudoxanthomonas</taxon>
    </lineage>
</organism>
<dbReference type="InterPro" id="IPR011042">
    <property type="entry name" value="6-blade_b-propeller_TolB-like"/>
</dbReference>
<evidence type="ECO:0000313" key="5">
    <source>
        <dbReference type="EMBL" id="KAF1723804.1"/>
    </source>
</evidence>
<evidence type="ECO:0000256" key="1">
    <source>
        <dbReference type="ARBA" id="ARBA00022729"/>
    </source>
</evidence>
<dbReference type="InterPro" id="IPR001258">
    <property type="entry name" value="NHL_repeat"/>
</dbReference>
<sequence>MELQGRGDAVAHGRNVAWTRSRHRGFKGLLLAMLLPVLSQASPSTPPTLITLAGGGSQLGDGVPATQAALGQPVDVAIDGHGNTYIADRGHARVRKISVDGTMTTVAGNGSTAYSGDGGAATAAGMQPVAVAVDASGTLYIADHAGSRIRKVTQNGIISTIAGTGTRGYSGDGGPGVAASLYDPADVEVDAAGNVYIADFGNHRIRRLAPGGTITTIAGTGSDSFGGMGLPATQADVGYPQGLAVSPQGEVYVVNGFVVSRIDSSGIMVMVAGQGSISGDPAANSSMSDVRDVAVDGRGNVYVSTSHTIQMVTPEGGMHHVAGTQDTRDGQRNTAYGFGGDGGPATGAWLSGPSGIALDAAGNLLIADRYNARVRRLSPVPHPEPPPGIGAFHGQVNRYNNFYKDMVTGDFNGDGRDDVAFSTAKDATTEYSTSIPSRVGIMLQTAQGTLSPPVYVDFPAVVRPSSVMDFHGGGLAVADMDGDRIVDILVAQGDGIGLIAGSRSGQFWRTSFSGAHGVPADRLLVMDVNRDGRKDVVARSLEAPGSAQVGVSIYVGGGAQAVRRDFIALPHLPFGSMAAGDFNGDGLPDLVLAYTFTFTNTNTDDGGAALLLQDGRSGFEPPALYPAPGTGKANLAIGDLDGDGMLDIVITRNRTRTNADILVLYQRFAGQFQRIPLATAPEPDNLVIADIDRDGRQDLIVLHVNNSSVGYFQQHPSRGLTTEARYSGGGMYNHAFNPVAVGDVNSDGHLDLVLREGNSGVYVRLGTGRKIGLRVNGGQPLMPSGAGGSMPLVPSVANVAAPTRVPLLTADNASTAIDTRETGVVSRGASWVRAWQPQVAIRRIQQVVQPWTARAAVIARRWFGTPQEEARVSAPVRAVRVSTASLPVRVVAAAAPATVACPLFVRRSIVCERLR</sequence>
<reference evidence="5 6" key="1">
    <citation type="submission" date="2017-10" db="EMBL/GenBank/DDBJ databases">
        <title>Whole genome sequencing of members of genus Pseudoxanthomonas.</title>
        <authorList>
            <person name="Kumar S."/>
            <person name="Bansal K."/>
            <person name="Kaur A."/>
            <person name="Patil P."/>
            <person name="Sharma S."/>
            <person name="Patil P.B."/>
        </authorList>
    </citation>
    <scope>NUCLEOTIDE SEQUENCE [LARGE SCALE GENOMIC DNA]</scope>
    <source>
        <strain evidence="5 6">DSM 17109</strain>
    </source>
</reference>
<keyword evidence="1" id="KW-0732">Signal</keyword>
<keyword evidence="2" id="KW-0677">Repeat</keyword>
<proteinExistence type="predicted"/>
<keyword evidence="6" id="KW-1185">Reference proteome</keyword>
<evidence type="ECO:0000313" key="6">
    <source>
        <dbReference type="Proteomes" id="UP000781710"/>
    </source>
</evidence>
<dbReference type="SUPFAM" id="SSF101898">
    <property type="entry name" value="NHL repeat"/>
    <property type="match status" value="1"/>
</dbReference>
<evidence type="ECO:0000259" key="4">
    <source>
        <dbReference type="Pfam" id="PF25021"/>
    </source>
</evidence>
<protein>
    <recommendedName>
        <fullName evidence="4">Teneurin NHL domain-containing protein</fullName>
    </recommendedName>
</protein>
<feature type="domain" description="Teneurin NHL" evidence="4">
    <location>
        <begin position="114"/>
        <end position="164"/>
    </location>
</feature>
<dbReference type="PANTHER" id="PTHR46388:SF2">
    <property type="entry name" value="NHL REPEAT-CONTAINING PROTEIN 2"/>
    <property type="match status" value="1"/>
</dbReference>
<dbReference type="SUPFAM" id="SSF69318">
    <property type="entry name" value="Integrin alpha N-terminal domain"/>
    <property type="match status" value="1"/>
</dbReference>
<dbReference type="Gene3D" id="2.120.10.30">
    <property type="entry name" value="TolB, C-terminal domain"/>
    <property type="match status" value="4"/>
</dbReference>